<dbReference type="eggNOG" id="ENOG502QYHN">
    <property type="taxonomic scope" value="Eukaryota"/>
</dbReference>
<name>I2GXD9_HENB6</name>
<sequence length="1315" mass="147339">MNTNNYSLRKTKSINTASVASATSSFTNSGTGFFKSIFSRSKPSKQPIPSSTALKRSKTTTNPPTATTTTTIPLSATHKHRLYKSTSNNIPSTNETTTSMKSNNNNSTSNKNDEDEDSRLLKFLQYYKSKNYSVTAFNTQPDLQPQSDSNIPSQPIEDSGGDDYYDKESYNSDNDVSTLSSESDNPPNIIDKKGRPIPPHPNESKYPSILKNHPSPSPISSPSPHASPSQSPPPVPSAKFGTFLRKVTSSHLNSTTSSVSSLNKATTNSNSTSTPVSTENNTATVNSTTTAQVKSKLNQHKSLYKLKKNNVSNIPGLEKIKPLKHVSFATNTYFNDPPQQICSKNPRKGEVQINPDGTVVIHRLSQEERKRILESSTFGIVVGGTGQLKLLNPLENENLSDINVTNTDISHATIDKPMLSRRSSSESTTSSQIHSSSQSLVLLMSQDSFEGEIFPPKDISIPFDIVYTRCCHLREILPIPAMMKQLKKGSTETIPLLQLRNPRPSMVEVWAFSDFISIVPVLCISLDGVNLTVEQFKIILSSLMHKKNFEKLSLRNTPINSEGWKLLCYFISKSQSLISIDLSMVPTMKTNVQKPSKSSLAKKKKDKENNIIRMVSNLNCRDDINWNLLTAAIASKNGIEEIIVSGAQMSRESFQNFIQVACIATERLGLAYNNLTKEQCENLGKWIIQSKVTGLDVSFNDLRGKLDSFSNAIKSKIKNSNVKNIFKFISLRGTNLSVKSGDRSENNEALRMISCLCYCENLKFLDLSNNPDMFPYSMHTLIKILPVFANLVRLHLDFNNLSSTGIIMLSEILPFCSKLNYLSILGTKLDQITSKSLIQAIEKSSTLITLDIDFDDDDTKFSKNFKNELSIYTMRNMENEFKNINNSTTTGSDTNPSEMISFQQELSELLTDAFDDKAHYDQLAQNFIQKITDSRIKIRKVIQDLFELRLNSQLSFEGKETLIRFCFIDACFEKCIRLIRERTLKRNQIKNKNCLNESNSDLPISESPMSSHLVPTTFPQNLFRTDNNHITTINSNNNNNNNNSTNNNNNSNDNTDVSSLQTVPSSTNLNKSGHSVLLPFGKPEIEDFHPNADDTKEYRNDQDYLTIKIKTNQNREEGDIFKKSVHMIKKIKEDSENKNMSALDKDAIRNAAESLNSNEIRKFLLKNDISTVVDVIDELHKQGYHLHDIFKKQNINMNYHLDSNDEESNDEESNDHLTSSLDSSLLGKHSSMKHLDSESTFVDASDKVPNSLSNISSSDKNIVEKINDSDFPVLKSTNVSIDCDHRNQIDAAYDTVLDDLQKTRKANKMDDVSSH</sequence>
<feature type="region of interest" description="Disordered" evidence="1">
    <location>
        <begin position="995"/>
        <end position="1075"/>
    </location>
</feature>
<dbReference type="InParanoid" id="I2GXD9"/>
<feature type="region of interest" description="Disordered" evidence="1">
    <location>
        <begin position="138"/>
        <end position="240"/>
    </location>
</feature>
<dbReference type="Gene3D" id="3.80.10.10">
    <property type="entry name" value="Ribonuclease Inhibitor"/>
    <property type="match status" value="1"/>
</dbReference>
<dbReference type="FunCoup" id="I2GXD9">
    <property type="interactions" value="155"/>
</dbReference>
<dbReference type="KEGG" id="tbl:TBLA_0A10110"/>
<dbReference type="GeneID" id="14493524"/>
<feature type="compositionally biased region" description="Polar residues" evidence="1">
    <location>
        <begin position="138"/>
        <end position="153"/>
    </location>
</feature>
<dbReference type="OrthoDB" id="8436363at2759"/>
<organism evidence="2 3">
    <name type="scientific">Henningerozyma blattae (strain ATCC 34711 / CBS 6284 / DSM 70876 / NBRC 10599 / NRRL Y-10934 / UCD 77-7)</name>
    <name type="common">Yeast</name>
    <name type="synonym">Tetrapisispora blattae</name>
    <dbReference type="NCBI Taxonomy" id="1071380"/>
    <lineage>
        <taxon>Eukaryota</taxon>
        <taxon>Fungi</taxon>
        <taxon>Dikarya</taxon>
        <taxon>Ascomycota</taxon>
        <taxon>Saccharomycotina</taxon>
        <taxon>Saccharomycetes</taxon>
        <taxon>Saccharomycetales</taxon>
        <taxon>Saccharomycetaceae</taxon>
        <taxon>Henningerozyma</taxon>
    </lineage>
</organism>
<feature type="compositionally biased region" description="Low complexity" evidence="1">
    <location>
        <begin position="252"/>
        <end position="291"/>
    </location>
</feature>
<feature type="compositionally biased region" description="Polar residues" evidence="1">
    <location>
        <begin position="995"/>
        <end position="1024"/>
    </location>
</feature>
<evidence type="ECO:0008006" key="4">
    <source>
        <dbReference type="Google" id="ProtNLM"/>
    </source>
</evidence>
<feature type="compositionally biased region" description="Low complexity" evidence="1">
    <location>
        <begin position="1028"/>
        <end position="1056"/>
    </location>
</feature>
<dbReference type="RefSeq" id="XP_004178310.1">
    <property type="nucleotide sequence ID" value="XM_004178262.1"/>
</dbReference>
<dbReference type="Proteomes" id="UP000002866">
    <property type="component" value="Chromosome 1"/>
</dbReference>
<feature type="compositionally biased region" description="Acidic residues" evidence="1">
    <location>
        <begin position="1204"/>
        <end position="1213"/>
    </location>
</feature>
<feature type="region of interest" description="Disordered" evidence="1">
    <location>
        <begin position="37"/>
        <end position="117"/>
    </location>
</feature>
<feature type="compositionally biased region" description="Polar residues" evidence="1">
    <location>
        <begin position="171"/>
        <end position="186"/>
    </location>
</feature>
<dbReference type="InterPro" id="IPR032675">
    <property type="entry name" value="LRR_dom_sf"/>
</dbReference>
<feature type="compositionally biased region" description="Polar residues" evidence="1">
    <location>
        <begin position="1057"/>
        <end position="1073"/>
    </location>
</feature>
<dbReference type="HOGENOM" id="CLU_004492_1_0_1"/>
<accession>I2GXD9</accession>
<feature type="region of interest" description="Disordered" evidence="1">
    <location>
        <begin position="1201"/>
        <end position="1225"/>
    </location>
</feature>
<evidence type="ECO:0000313" key="3">
    <source>
        <dbReference type="Proteomes" id="UP000002866"/>
    </source>
</evidence>
<feature type="region of interest" description="Disordered" evidence="1">
    <location>
        <begin position="252"/>
        <end position="294"/>
    </location>
</feature>
<feature type="compositionally biased region" description="Low complexity" evidence="1">
    <location>
        <begin position="59"/>
        <end position="73"/>
    </location>
</feature>
<dbReference type="EMBL" id="HE806316">
    <property type="protein sequence ID" value="CCH58791.1"/>
    <property type="molecule type" value="Genomic_DNA"/>
</dbReference>
<protein>
    <recommendedName>
        <fullName evidence="4">RNI-like protein</fullName>
    </recommendedName>
</protein>
<proteinExistence type="predicted"/>
<keyword evidence="3" id="KW-1185">Reference proteome</keyword>
<dbReference type="SUPFAM" id="SSF52047">
    <property type="entry name" value="RNI-like"/>
    <property type="match status" value="1"/>
</dbReference>
<dbReference type="OMA" id="TNTYFND"/>
<feature type="compositionally biased region" description="Low complexity" evidence="1">
    <location>
        <begin position="92"/>
        <end position="110"/>
    </location>
</feature>
<evidence type="ECO:0000313" key="2">
    <source>
        <dbReference type="EMBL" id="CCH58791.1"/>
    </source>
</evidence>
<gene>
    <name evidence="2" type="primary">TBLA0A10110</name>
    <name evidence="2" type="ORF">TBLA_0A10110</name>
</gene>
<reference evidence="2 3" key="1">
    <citation type="journal article" date="2011" name="Proc. Natl. Acad. Sci. U.S.A.">
        <title>Evolutionary erosion of yeast sex chromosomes by mating-type switching accidents.</title>
        <authorList>
            <person name="Gordon J.L."/>
            <person name="Armisen D."/>
            <person name="Proux-Wera E."/>
            <person name="Oheigeartaigh S.S."/>
            <person name="Byrne K.P."/>
            <person name="Wolfe K.H."/>
        </authorList>
    </citation>
    <scope>NUCLEOTIDE SEQUENCE [LARGE SCALE GENOMIC DNA]</scope>
    <source>
        <strain evidence="3">ATCC 34711 / CBS 6284 / DSM 70876 / NBRC 10599 / NRRL Y-10934 / UCD 77-7</strain>
    </source>
</reference>
<evidence type="ECO:0000256" key="1">
    <source>
        <dbReference type="SAM" id="MobiDB-lite"/>
    </source>
</evidence>